<reference evidence="1" key="1">
    <citation type="journal article" date="2020" name="mSystems">
        <title>Genome- and Community-Level Interaction Insights into Carbon Utilization and Element Cycling Functions of Hydrothermarchaeota in Hydrothermal Sediment.</title>
        <authorList>
            <person name="Zhou Z."/>
            <person name="Liu Y."/>
            <person name="Xu W."/>
            <person name="Pan J."/>
            <person name="Luo Z.H."/>
            <person name="Li M."/>
        </authorList>
    </citation>
    <scope>NUCLEOTIDE SEQUENCE [LARGE SCALE GENOMIC DNA]</scope>
    <source>
        <strain evidence="1">SpSt-222</strain>
    </source>
</reference>
<dbReference type="PANTHER" id="PTHR43471:SF1">
    <property type="entry name" value="ABC TRANSPORTER PERMEASE PROTEIN NOSY-RELATED"/>
    <property type="match status" value="1"/>
</dbReference>
<comment type="caution">
    <text evidence="1">The sequence shown here is derived from an EMBL/GenBank/DDBJ whole genome shotgun (WGS) entry which is preliminary data.</text>
</comment>
<gene>
    <name evidence="1" type="ORF">ENP47_12185</name>
</gene>
<evidence type="ECO:0000313" key="1">
    <source>
        <dbReference type="EMBL" id="HEF66336.1"/>
    </source>
</evidence>
<protein>
    <submittedName>
        <fullName evidence="1">ABC transporter permease</fullName>
    </submittedName>
</protein>
<dbReference type="PANTHER" id="PTHR43471">
    <property type="entry name" value="ABC TRANSPORTER PERMEASE"/>
    <property type="match status" value="1"/>
</dbReference>
<sequence length="268" mass="28762">MHWQRVRAIVRKDLTAVRRSRPVLVPLVVLPLIFFVAMPVGFALMGRFLGEAPDSELEPLIRALPPSDRAQLERLEPGQQIAVVLLSYQFAPLMLIVPLAVATAIAADSLAGERERRTLEALLATPIRDEELFFGKVLAAALPAIAIGWLGTFVEVLVAIAVTGVGPPLLPSVPLLILALLGVPGVAFLGLGAVVLISARVRGFQEVMQLSGLLAMPLIGVMVAQASGLFLIDWRLALLGCVVVWAAAFGILRAGRRLFQREALLRLG</sequence>
<accession>A0A7C1X1Y0</accession>
<organism evidence="1">
    <name type="scientific">Thermomicrobium roseum</name>
    <dbReference type="NCBI Taxonomy" id="500"/>
    <lineage>
        <taxon>Bacteria</taxon>
        <taxon>Pseudomonadati</taxon>
        <taxon>Thermomicrobiota</taxon>
        <taxon>Thermomicrobia</taxon>
        <taxon>Thermomicrobiales</taxon>
        <taxon>Thermomicrobiaceae</taxon>
        <taxon>Thermomicrobium</taxon>
    </lineage>
</organism>
<proteinExistence type="predicted"/>
<name>A0A7C1X1Y0_THERO</name>
<dbReference type="GO" id="GO:0005886">
    <property type="term" value="C:plasma membrane"/>
    <property type="evidence" value="ECO:0007669"/>
    <property type="project" value="UniProtKB-SubCell"/>
</dbReference>
<dbReference type="GO" id="GO:0140359">
    <property type="term" value="F:ABC-type transporter activity"/>
    <property type="evidence" value="ECO:0007669"/>
    <property type="project" value="InterPro"/>
</dbReference>
<dbReference type="EMBL" id="DSJL01000011">
    <property type="protein sequence ID" value="HEF66336.1"/>
    <property type="molecule type" value="Genomic_DNA"/>
</dbReference>
<dbReference type="AlphaFoldDB" id="A0A7C1X1Y0"/>
<dbReference type="Pfam" id="PF12679">
    <property type="entry name" value="ABC2_membrane_2"/>
    <property type="match status" value="1"/>
</dbReference>